<dbReference type="Gene3D" id="2.60.120.260">
    <property type="entry name" value="Galactose-binding domain-like"/>
    <property type="match status" value="1"/>
</dbReference>
<dbReference type="AlphaFoldDB" id="A0A1T5CWI4"/>
<organism evidence="2 3">
    <name type="scientific">Soonwooa buanensis</name>
    <dbReference type="NCBI Taxonomy" id="619805"/>
    <lineage>
        <taxon>Bacteria</taxon>
        <taxon>Pseudomonadati</taxon>
        <taxon>Bacteroidota</taxon>
        <taxon>Flavobacteriia</taxon>
        <taxon>Flavobacteriales</taxon>
        <taxon>Weeksellaceae</taxon>
        <taxon>Chryseobacterium group</taxon>
        <taxon>Soonwooa</taxon>
    </lineage>
</organism>
<evidence type="ECO:0000313" key="2">
    <source>
        <dbReference type="EMBL" id="SKB63696.1"/>
    </source>
</evidence>
<dbReference type="InterPro" id="IPR008979">
    <property type="entry name" value="Galactose-bd-like_sf"/>
</dbReference>
<evidence type="ECO:0008006" key="4">
    <source>
        <dbReference type="Google" id="ProtNLM"/>
    </source>
</evidence>
<dbReference type="EMBL" id="FUYZ01000001">
    <property type="protein sequence ID" value="SKB63696.1"/>
    <property type="molecule type" value="Genomic_DNA"/>
</dbReference>
<dbReference type="Proteomes" id="UP000191112">
    <property type="component" value="Unassembled WGS sequence"/>
</dbReference>
<protein>
    <recommendedName>
        <fullName evidence="4">Carbohydrate binding domain-containing protein</fullName>
    </recommendedName>
</protein>
<evidence type="ECO:0000256" key="1">
    <source>
        <dbReference type="SAM" id="MobiDB-lite"/>
    </source>
</evidence>
<accession>A0A1T5CWI4</accession>
<evidence type="ECO:0000313" key="3">
    <source>
        <dbReference type="Proteomes" id="UP000191112"/>
    </source>
</evidence>
<dbReference type="SUPFAM" id="SSF49785">
    <property type="entry name" value="Galactose-binding domain-like"/>
    <property type="match status" value="1"/>
</dbReference>
<reference evidence="2 3" key="1">
    <citation type="submission" date="2017-02" db="EMBL/GenBank/DDBJ databases">
        <authorList>
            <person name="Peterson S.W."/>
        </authorList>
    </citation>
    <scope>NUCLEOTIDE SEQUENCE [LARGE SCALE GENOMIC DNA]</scope>
    <source>
        <strain evidence="2 3">DSM 22323</strain>
    </source>
</reference>
<keyword evidence="3" id="KW-1185">Reference proteome</keyword>
<dbReference type="OrthoDB" id="1031347at2"/>
<dbReference type="RefSeq" id="WP_144038269.1">
    <property type="nucleotide sequence ID" value="NZ_FUYZ01000001.1"/>
</dbReference>
<feature type="region of interest" description="Disordered" evidence="1">
    <location>
        <begin position="1"/>
        <end position="20"/>
    </location>
</feature>
<gene>
    <name evidence="2" type="ORF">SAMN05660477_00412</name>
</gene>
<name>A0A1T5CWI4_9FLAO</name>
<proteinExistence type="predicted"/>
<sequence>MPQQLPQPFEQEDIRKDPKSTAIADGMTTSAEKLDVDLKFSQYKDALTLLTSKFQNAITAIENKKIENIQVGARNLLLNTDFKENINHWNALGLGELLNWNSSEKAIEIDNGANNNGGTFQTLNQLEKGEYTISFDVKPLFQSGANYAISSIIGGDSKTVNIHTNNVWKRYSLTISTQASNNYVIIQLLNARQRLLLKNIKLEKGNKATDWTPAPEDVQAQIDTNTANTATALAQAQNAINTANNVANLTSFLQTSVQGNVVGTGTLLVGDVLGANAMICGVTDRPNGESIRFAAGKPYSQKYLSPFQVLDNGMIRFVNPLTGQKTFELGFNQNTSKVTFDIYNDNGIKVASIGSQGIMFTGYVPESYTKRKFRKLNTTSFIESNILAELVASIMQKYHTGNYPPTGPATDTTQFLYDIGLNVDTVVYEYYEGRNFESADNSQYAGFYTSANKFGNHIDDGIYLKQSIVGGFTQMSTNSYNVNYFCEAYLFQNGRVISTIEIFKTINISNIPSRSTPFPSEDYE</sequence>
<dbReference type="STRING" id="619805.SAMN05660477_00412"/>